<dbReference type="Proteomes" id="UP001622690">
    <property type="component" value="Chromosome"/>
</dbReference>
<evidence type="ECO:0000256" key="1">
    <source>
        <dbReference type="SAM" id="MobiDB-lite"/>
    </source>
</evidence>
<name>A0ABZ1J8S5_9ACTN</name>
<gene>
    <name evidence="2" type="ORF">OHU27_33200</name>
</gene>
<sequence length="108" mass="11117">MPVSLTPCTTVAPSRPAPPPLRRDRATEQSPAAPPSLGESRHGLHGADPTSARHGVDGGRLDPTAAVTVYSNGSAGRPTYSAPPRRSSTPTAPDSNHPPAHGSRQELS</sequence>
<evidence type="ECO:0000313" key="3">
    <source>
        <dbReference type="Proteomes" id="UP001622690"/>
    </source>
</evidence>
<accession>A0ABZ1J8S5</accession>
<organism evidence="2 3">
    <name type="scientific">Streptomyces nigra</name>
    <dbReference type="NCBI Taxonomy" id="1827580"/>
    <lineage>
        <taxon>Bacteria</taxon>
        <taxon>Bacillati</taxon>
        <taxon>Actinomycetota</taxon>
        <taxon>Actinomycetes</taxon>
        <taxon>Kitasatosporales</taxon>
        <taxon>Streptomycetaceae</taxon>
        <taxon>Streptomyces</taxon>
    </lineage>
</organism>
<proteinExistence type="predicted"/>
<keyword evidence="3" id="KW-1185">Reference proteome</keyword>
<dbReference type="EMBL" id="CP108125">
    <property type="protein sequence ID" value="WTO87034.1"/>
    <property type="molecule type" value="Genomic_DNA"/>
</dbReference>
<protein>
    <submittedName>
        <fullName evidence="2">Uncharacterized protein</fullName>
    </submittedName>
</protein>
<evidence type="ECO:0000313" key="2">
    <source>
        <dbReference type="EMBL" id="WTO87034.1"/>
    </source>
</evidence>
<feature type="region of interest" description="Disordered" evidence="1">
    <location>
        <begin position="1"/>
        <end position="108"/>
    </location>
</feature>
<feature type="compositionally biased region" description="Polar residues" evidence="1">
    <location>
        <begin position="1"/>
        <end position="11"/>
    </location>
</feature>
<reference evidence="2 3" key="1">
    <citation type="submission" date="2022-10" db="EMBL/GenBank/DDBJ databases">
        <title>The complete genomes of actinobacterial strains from the NBC collection.</title>
        <authorList>
            <person name="Joergensen T.S."/>
            <person name="Alvarez Arevalo M."/>
            <person name="Sterndorff E.B."/>
            <person name="Faurdal D."/>
            <person name="Vuksanovic O."/>
            <person name="Mourched A.-S."/>
            <person name="Charusanti P."/>
            <person name="Shaw S."/>
            <person name="Blin K."/>
            <person name="Weber T."/>
        </authorList>
    </citation>
    <scope>NUCLEOTIDE SEQUENCE [LARGE SCALE GENOMIC DNA]</scope>
    <source>
        <strain evidence="2 3">NBC_00206</strain>
    </source>
</reference>
<dbReference type="RefSeq" id="WP_210981590.1">
    <property type="nucleotide sequence ID" value="NZ_CP108125.1"/>
</dbReference>